<sequence>MPTTALPSDARRPLTLVTGAARRVGRVIALTLARAGHDIALHHRSAEGRSREEAEATAAELRALGATVTLHAADLADEAACRALVPQVLAAQGRPLDAVVNNASTFEYDDPATFGLAALERHLRANTAPAILLAQALHGQVAARRATGEAHAQGCVVNLLDQKLVNLNPDYFSYTLSKAALQAATQMQALALAPLVRLVGVSPGVTLVSGPMSEDQFDAAHRLTPLGRSSTPEDVARAVRYAIESPAVTGSTLMVDGGQHLLGQPRDVLFLVQQQQAQAGPSAPNRKNEP</sequence>
<dbReference type="Gene3D" id="3.40.50.720">
    <property type="entry name" value="NAD(P)-binding Rossmann-like Domain"/>
    <property type="match status" value="1"/>
</dbReference>
<name>A0ABT9G7G5_LEPDI</name>
<evidence type="ECO:0000256" key="1">
    <source>
        <dbReference type="ARBA" id="ARBA00006484"/>
    </source>
</evidence>
<dbReference type="PANTHER" id="PTHR43639:SF1">
    <property type="entry name" value="SHORT-CHAIN DEHYDROGENASE_REDUCTASE FAMILY PROTEIN"/>
    <property type="match status" value="1"/>
</dbReference>
<evidence type="ECO:0000313" key="3">
    <source>
        <dbReference type="EMBL" id="MDP4302424.1"/>
    </source>
</evidence>
<protein>
    <submittedName>
        <fullName evidence="3">SDR family oxidoreductase</fullName>
    </submittedName>
</protein>
<organism evidence="3 4">
    <name type="scientific">Leptothrix discophora</name>
    <dbReference type="NCBI Taxonomy" id="89"/>
    <lineage>
        <taxon>Bacteria</taxon>
        <taxon>Pseudomonadati</taxon>
        <taxon>Pseudomonadota</taxon>
        <taxon>Betaproteobacteria</taxon>
        <taxon>Burkholderiales</taxon>
        <taxon>Sphaerotilaceae</taxon>
        <taxon>Leptothrix</taxon>
    </lineage>
</organism>
<keyword evidence="2" id="KW-0560">Oxidoreductase</keyword>
<dbReference type="PRINTS" id="PR00081">
    <property type="entry name" value="GDHRDH"/>
</dbReference>
<dbReference type="PANTHER" id="PTHR43639">
    <property type="entry name" value="OXIDOREDUCTASE, SHORT-CHAIN DEHYDROGENASE/REDUCTASE FAMILY (AFU_ORTHOLOGUE AFUA_5G02870)"/>
    <property type="match status" value="1"/>
</dbReference>
<accession>A0ABT9G7G5</accession>
<dbReference type="InterPro" id="IPR002347">
    <property type="entry name" value="SDR_fam"/>
</dbReference>
<dbReference type="InterPro" id="IPR036291">
    <property type="entry name" value="NAD(P)-bd_dom_sf"/>
</dbReference>
<keyword evidence="4" id="KW-1185">Reference proteome</keyword>
<dbReference type="EMBL" id="JAUZEE010000011">
    <property type="protein sequence ID" value="MDP4302424.1"/>
    <property type="molecule type" value="Genomic_DNA"/>
</dbReference>
<dbReference type="Proteomes" id="UP001235760">
    <property type="component" value="Unassembled WGS sequence"/>
</dbReference>
<evidence type="ECO:0000313" key="4">
    <source>
        <dbReference type="Proteomes" id="UP001235760"/>
    </source>
</evidence>
<evidence type="ECO:0000256" key="2">
    <source>
        <dbReference type="ARBA" id="ARBA00023002"/>
    </source>
</evidence>
<comment type="similarity">
    <text evidence="1">Belongs to the short-chain dehydrogenases/reductases (SDR) family.</text>
</comment>
<proteinExistence type="inferred from homology"/>
<gene>
    <name evidence="3" type="ORF">Q8X39_17435</name>
</gene>
<comment type="caution">
    <text evidence="3">The sequence shown here is derived from an EMBL/GenBank/DDBJ whole genome shotgun (WGS) entry which is preliminary data.</text>
</comment>
<dbReference type="Pfam" id="PF13561">
    <property type="entry name" value="adh_short_C2"/>
    <property type="match status" value="1"/>
</dbReference>
<reference evidence="3 4" key="1">
    <citation type="submission" date="2023-08" db="EMBL/GenBank/DDBJ databases">
        <authorList>
            <person name="Roldan D.M."/>
            <person name="Menes R.J."/>
        </authorList>
    </citation>
    <scope>NUCLEOTIDE SEQUENCE [LARGE SCALE GENOMIC DNA]</scope>
    <source>
        <strain evidence="3 4">CCM 2812</strain>
    </source>
</reference>
<dbReference type="SUPFAM" id="SSF51735">
    <property type="entry name" value="NAD(P)-binding Rossmann-fold domains"/>
    <property type="match status" value="1"/>
</dbReference>
<dbReference type="RefSeq" id="WP_305750961.1">
    <property type="nucleotide sequence ID" value="NZ_JAUZEE010000011.1"/>
</dbReference>